<organism evidence="10 11">
    <name type="scientific">Aphanomyces astaci</name>
    <name type="common">Crayfish plague agent</name>
    <dbReference type="NCBI Taxonomy" id="112090"/>
    <lineage>
        <taxon>Eukaryota</taxon>
        <taxon>Sar</taxon>
        <taxon>Stramenopiles</taxon>
        <taxon>Oomycota</taxon>
        <taxon>Saprolegniomycetes</taxon>
        <taxon>Saprolegniales</taxon>
        <taxon>Verrucalvaceae</taxon>
        <taxon>Aphanomyces</taxon>
    </lineage>
</organism>
<dbReference type="PANTHER" id="PTHR31563:SF10">
    <property type="entry name" value="ION CHANNEL POLLUX-RELATED"/>
    <property type="match status" value="1"/>
</dbReference>
<evidence type="ECO:0000259" key="9">
    <source>
        <dbReference type="Pfam" id="PF06241"/>
    </source>
</evidence>
<dbReference type="VEuPathDB" id="FungiDB:H257_10206"/>
<gene>
    <name evidence="10" type="ORF">DYB26_006727</name>
</gene>
<reference evidence="10 11" key="1">
    <citation type="submission" date="2018-08" db="EMBL/GenBank/DDBJ databases">
        <title>Aphanomyces genome sequencing and annotation.</title>
        <authorList>
            <person name="Minardi D."/>
            <person name="Oidtmann B."/>
            <person name="Van Der Giezen M."/>
            <person name="Studholme D.J."/>
        </authorList>
    </citation>
    <scope>NUCLEOTIDE SEQUENCE [LARGE SCALE GENOMIC DNA]</scope>
    <source>
        <strain evidence="10 11">FDL457</strain>
    </source>
</reference>
<dbReference type="Pfam" id="PF06241">
    <property type="entry name" value="Castor_Poll_mid"/>
    <property type="match status" value="2"/>
</dbReference>
<dbReference type="GO" id="GO:0006811">
    <property type="term" value="P:monoatomic ion transport"/>
    <property type="evidence" value="ECO:0007669"/>
    <property type="project" value="UniProtKB-KW"/>
</dbReference>
<dbReference type="GO" id="GO:0012505">
    <property type="term" value="C:endomembrane system"/>
    <property type="evidence" value="ECO:0007669"/>
    <property type="project" value="UniProtKB-SubCell"/>
</dbReference>
<evidence type="ECO:0000256" key="5">
    <source>
        <dbReference type="ARBA" id="ARBA00023065"/>
    </source>
</evidence>
<evidence type="ECO:0000256" key="3">
    <source>
        <dbReference type="ARBA" id="ARBA00022692"/>
    </source>
</evidence>
<dbReference type="InterPro" id="IPR044849">
    <property type="entry name" value="CASTOR/POLLUX/SYM8-like"/>
</dbReference>
<evidence type="ECO:0000313" key="11">
    <source>
        <dbReference type="Proteomes" id="UP000286510"/>
    </source>
</evidence>
<keyword evidence="3 8" id="KW-0812">Transmembrane</keyword>
<keyword evidence="4 8" id="KW-1133">Transmembrane helix</keyword>
<evidence type="ECO:0000256" key="6">
    <source>
        <dbReference type="ARBA" id="ARBA00023136"/>
    </source>
</evidence>
<accession>A0A3R7A4D1</accession>
<keyword evidence="5" id="KW-0406">Ion transport</keyword>
<feature type="region of interest" description="Disordered" evidence="7">
    <location>
        <begin position="1066"/>
        <end position="1107"/>
    </location>
</feature>
<evidence type="ECO:0000313" key="10">
    <source>
        <dbReference type="EMBL" id="RHZ12560.1"/>
    </source>
</evidence>
<comment type="caution">
    <text evidence="10">The sequence shown here is derived from an EMBL/GenBank/DDBJ whole genome shotgun (WGS) entry which is preliminary data.</text>
</comment>
<evidence type="ECO:0000256" key="1">
    <source>
        <dbReference type="ARBA" id="ARBA00004127"/>
    </source>
</evidence>
<feature type="transmembrane region" description="Helical" evidence="8">
    <location>
        <begin position="88"/>
        <end position="112"/>
    </location>
</feature>
<feature type="transmembrane region" description="Helical" evidence="8">
    <location>
        <begin position="827"/>
        <end position="849"/>
    </location>
</feature>
<dbReference type="PANTHER" id="PTHR31563">
    <property type="entry name" value="ION CHANNEL POLLUX-RELATED"/>
    <property type="match status" value="1"/>
</dbReference>
<protein>
    <recommendedName>
        <fullName evidence="9">CASTOR/POLLUX/SYM8 ion channel conserved domain-containing protein</fullName>
    </recommendedName>
</protein>
<sequence length="1246" mass="138459">ESRLSYQLSLAVYIVDTMISTKKGQTIGLLLFWVFLDMLLIPYEAFAYQAQGIALPRCIYEAVMDTLDPKSDDDGQGTMSFLWTLRSLSVMVCLVCTMYVNVIFGVIVDGIVSKMETLKEGKGAVVETNHTLMLGWNDNSLSFIREICAANESEGGGVIVVLSMRDKVDLEAEIYHVITDWKGTRLVCCCGNPLLTTDLLRVSAPQARSITIMSSDEQADVSDAALLRTLLVIKSMHGLQGHVVADVGDVDNNTLLQVVAGDILETVDSHNIIGRLVIMCSRSPHLSDVYNAVLGFDGNEFYFKAWPDLVGLPFGQLASRFDHAIPIVIEPGDEIIVLAEDDNTYTAATEPVDSTPVSAMTKRPLPTPPKRILLCGWHRDIRDILRLLNHLSVPNTEVDLVNEVPEDIRIDRLRNDGLDVRSLENLNVRHVEANVAIRRQAQHLRVPQYDCILVMSDSSNQGLASDSLVLASVVMLRAIEVSQRSHKSIADLSDASASLQSGRHVHCVSEILDPRTEMTINSSHTIRCSSDYVMSNDLVSRMLAMVSENRNVNAILDELLGDKGSTFDVLPASRYCEMNERLSFWQLAKRASTMYEEVLCGYVNSKQPGSPVVLNPTDKALVRTWGDYSMIVIREAMSKSKLNRFQSHRLMVKVVRRAGVTNVNETDSDDENHEDETRLPRLMSPAANGRKPSIGLRQCSSSDSLMDEVVRDRLTVKMQRNSFNSSGYHLRVEAEKLAKLPPSKVNYRRLSSSEKDNTAVQPFLEESPNEILSRGTTSVGNALVPILEGDVTSPDELDQPHMVPLMRWHDRWWYLVDTFISTNQGQAILLVVVCVVMAFSLGPIVQVAGHNPYGDSVWRVWTYMTDTGTQNHAETHEQKAVAFFLTIIGFVYFAVVVAFVVDSIREKMDQLKHGRTTVVEINHTLLLGWSDKAIPFIQEICHANESEGGGVVVVLADMSNERMAATCDSQGWPKVGCLSCFGSIEPCRSFFIVYATLLGFSGNEFYFEVWPECVGVPFAQLTHWFRDAIPIGYRDVKGHVHLLPAMGHRMQPGEALLVLAEDNDSYKPKAPDTASPTTTPTSMPTVQTSKADTKSAEKVPTGDLFPPPMKPKTRQKILVCGWRRDLRDMLRLLDTLSAPVYLLNEVSVEARVAMLLDDGMDMSSLSNISLVHLEGNAAVRRHVSPIQLHDFDSYIVVCDASRESDILASDSHVLATVLVLRSVEIEQQSYRTKQLFVHSEVAEVGC</sequence>
<dbReference type="AlphaFoldDB" id="A0A3R7A4D1"/>
<comment type="subcellular location">
    <subcellularLocation>
        <location evidence="1">Endomembrane system</location>
        <topology evidence="1">Multi-pass membrane protein</topology>
    </subcellularLocation>
</comment>
<dbReference type="Gene3D" id="3.40.50.720">
    <property type="entry name" value="NAD(P)-binding Rossmann-like Domain"/>
    <property type="match status" value="1"/>
</dbReference>
<dbReference type="SUPFAM" id="SSF81324">
    <property type="entry name" value="Voltage-gated potassium channels"/>
    <property type="match status" value="1"/>
</dbReference>
<evidence type="ECO:0000256" key="4">
    <source>
        <dbReference type="ARBA" id="ARBA00022989"/>
    </source>
</evidence>
<dbReference type="Proteomes" id="UP000286510">
    <property type="component" value="Unassembled WGS sequence"/>
</dbReference>
<feature type="transmembrane region" description="Helical" evidence="8">
    <location>
        <begin position="27"/>
        <end position="46"/>
    </location>
</feature>
<evidence type="ECO:0000256" key="8">
    <source>
        <dbReference type="SAM" id="Phobius"/>
    </source>
</evidence>
<dbReference type="EMBL" id="QUTF01014544">
    <property type="protein sequence ID" value="RHZ12560.1"/>
    <property type="molecule type" value="Genomic_DNA"/>
</dbReference>
<evidence type="ECO:0000256" key="2">
    <source>
        <dbReference type="ARBA" id="ARBA00022448"/>
    </source>
</evidence>
<feature type="domain" description="CASTOR/POLLUX/SYM8 ion channel conserved" evidence="9">
    <location>
        <begin position="992"/>
        <end position="1070"/>
    </location>
</feature>
<dbReference type="InterPro" id="IPR010420">
    <property type="entry name" value="CASTOR/POLLUX/SYM8_dom"/>
</dbReference>
<feature type="transmembrane region" description="Helical" evidence="8">
    <location>
        <begin position="880"/>
        <end position="901"/>
    </location>
</feature>
<keyword evidence="2" id="KW-0813">Transport</keyword>
<evidence type="ECO:0000256" key="7">
    <source>
        <dbReference type="SAM" id="MobiDB-lite"/>
    </source>
</evidence>
<feature type="compositionally biased region" description="Low complexity" evidence="7">
    <location>
        <begin position="1071"/>
        <end position="1085"/>
    </location>
</feature>
<proteinExistence type="predicted"/>
<dbReference type="VEuPathDB" id="FungiDB:H257_10205"/>
<keyword evidence="6 8" id="KW-0472">Membrane</keyword>
<name>A0A3R7A4D1_APHAT</name>
<feature type="non-terminal residue" evidence="10">
    <location>
        <position position="1"/>
    </location>
</feature>
<feature type="region of interest" description="Disordered" evidence="7">
    <location>
        <begin position="663"/>
        <end position="698"/>
    </location>
</feature>
<feature type="domain" description="CASTOR/POLLUX/SYM8 ion channel conserved" evidence="9">
    <location>
        <begin position="270"/>
        <end position="349"/>
    </location>
</feature>